<name>A0A0L0GZF4_9ENTR</name>
<accession>A0A0L0GZF4</accession>
<reference evidence="2 3" key="1">
    <citation type="journal article" date="2015" name="Appl. Environ. Microbiol.">
        <title>The Enterobacterium Trabulsiella odontotermitis Presents Novel Adaptations Related to Its Association with Fungus-Growing Termites.</title>
        <authorList>
            <person name="Sapountzis P."/>
            <person name="Gruntjes T."/>
            <person name="Otani S."/>
            <person name="Estevez J."/>
            <person name="da Costa R.R."/>
            <person name="Plunkett G.3rd."/>
            <person name="Perna N.T."/>
            <person name="Poulsen M."/>
        </authorList>
    </citation>
    <scope>NUCLEOTIDE SEQUENCE [LARGE SCALE GENOMIC DNA]</scope>
    <source>
        <strain evidence="2 3">12</strain>
    </source>
</reference>
<evidence type="ECO:0000313" key="2">
    <source>
        <dbReference type="EMBL" id="KNC94560.1"/>
    </source>
</evidence>
<dbReference type="NCBIfam" id="TIGR04006">
    <property type="entry name" value="wcaK"/>
    <property type="match status" value="1"/>
</dbReference>
<dbReference type="InterPro" id="IPR023918">
    <property type="entry name" value="Colanic_acid_synth_WcaK"/>
</dbReference>
<dbReference type="EMBL" id="JNGI01000024">
    <property type="protein sequence ID" value="KNC94560.1"/>
    <property type="molecule type" value="Genomic_DNA"/>
</dbReference>
<feature type="domain" description="Polysaccharide pyruvyl transferase" evidence="1">
    <location>
        <begin position="13"/>
        <end position="356"/>
    </location>
</feature>
<dbReference type="PANTHER" id="PTHR36836:SF1">
    <property type="entry name" value="COLANIC ACID BIOSYNTHESIS PROTEIN WCAK"/>
    <property type="match status" value="1"/>
</dbReference>
<dbReference type="InterPro" id="IPR007345">
    <property type="entry name" value="Polysacch_pyruvyl_Trfase"/>
</dbReference>
<keyword evidence="3" id="KW-1185">Reference proteome</keyword>
<dbReference type="Pfam" id="PF04230">
    <property type="entry name" value="PS_pyruv_trans"/>
    <property type="match status" value="1"/>
</dbReference>
<protein>
    <submittedName>
        <fullName evidence="2">Colanic acid biosynthesis protein</fullName>
    </submittedName>
</protein>
<dbReference type="PATRIC" id="fig|379893.4.peg.2797"/>
<dbReference type="RefSeq" id="WP_049856341.1">
    <property type="nucleotide sequence ID" value="NZ_JNGI01000024.1"/>
</dbReference>
<dbReference type="AlphaFoldDB" id="A0A0L0GZF4"/>
<dbReference type="Proteomes" id="UP000037393">
    <property type="component" value="Unassembled WGS sequence"/>
</dbReference>
<sequence length="426" mass="47221">MKLLILGNHTCGNRGDSAILRGLLDAINALEPDADVDVMSRYPVSSSWLLDRPVMGDPLYSQMKQHNNAAGVMGRVKKMLRRRYQHQVLLSRVTDSGKLRNIAIAQGFTDFVRLLSGYDAIIQVGGSFFVDLYGVPQFEHALCTFMAKKPLYMIGHSVGPFQQPQFNQLANYVFGHCDALILRESVSLNMMKRSDIDTSRVEQGVDTAWLVDHHEADFVASYAVQHWLQVIAQKKTVAVTLRELAPFDKRLGTTQDAYEKAFAEVVNRIIDDGYQVVALSTCTGIDSYNKDDRMVALNLRKHLRDPSQYHVVMDELNDLEMGKILGASELTVGTRLHSAIISMNFGTPAIAINYEHKSAGIMQQLGMPEMAMDIRHLLDGSLGAMVGDTLGQLPAINARLAQAVTAEREAGMKMVQSVLARIGEVK</sequence>
<dbReference type="OrthoDB" id="3199616at2"/>
<comment type="caution">
    <text evidence="2">The sequence shown here is derived from an EMBL/GenBank/DDBJ whole genome shotgun (WGS) entry which is preliminary data.</text>
</comment>
<dbReference type="NCBIfam" id="NF007452">
    <property type="entry name" value="PRK10017.1"/>
    <property type="match status" value="1"/>
</dbReference>
<proteinExistence type="predicted"/>
<organism evidence="2 3">
    <name type="scientific">Trabulsiella odontotermitis</name>
    <dbReference type="NCBI Taxonomy" id="379893"/>
    <lineage>
        <taxon>Bacteria</taxon>
        <taxon>Pseudomonadati</taxon>
        <taxon>Pseudomonadota</taxon>
        <taxon>Gammaproteobacteria</taxon>
        <taxon>Enterobacterales</taxon>
        <taxon>Enterobacteriaceae</taxon>
        <taxon>Trabulsiella</taxon>
    </lineage>
</organism>
<evidence type="ECO:0000313" key="3">
    <source>
        <dbReference type="Proteomes" id="UP000037393"/>
    </source>
</evidence>
<gene>
    <name evidence="2" type="ORF">GM31_13780</name>
</gene>
<dbReference type="STRING" id="379893.GCA_001297775_00730"/>
<dbReference type="PANTHER" id="PTHR36836">
    <property type="entry name" value="COLANIC ACID BIOSYNTHESIS PROTEIN WCAK"/>
    <property type="match status" value="1"/>
</dbReference>
<evidence type="ECO:0000259" key="1">
    <source>
        <dbReference type="Pfam" id="PF04230"/>
    </source>
</evidence>